<comment type="similarity">
    <text evidence="2">Belongs to the mitochondrial carrier (TC 2.A.29) family.</text>
</comment>
<reference evidence="10" key="1">
    <citation type="journal article" date="2023" name="GigaByte">
        <title>Genome assembly of the bearded iris, Iris pallida Lam.</title>
        <authorList>
            <person name="Bruccoleri R.E."/>
            <person name="Oakeley E.J."/>
            <person name="Faust A.M.E."/>
            <person name="Altorfer M."/>
            <person name="Dessus-Babus S."/>
            <person name="Burckhardt D."/>
            <person name="Oertli M."/>
            <person name="Naumann U."/>
            <person name="Petersen F."/>
            <person name="Wong J."/>
        </authorList>
    </citation>
    <scope>NUCLEOTIDE SEQUENCE</scope>
    <source>
        <strain evidence="10">GSM-AAB239-AS_SAM_17_03QT</strain>
    </source>
</reference>
<dbReference type="SUPFAM" id="SSF103506">
    <property type="entry name" value="Mitochondrial carrier"/>
    <property type="match status" value="1"/>
</dbReference>
<dbReference type="Proteomes" id="UP001140949">
    <property type="component" value="Unassembled WGS sequence"/>
</dbReference>
<evidence type="ECO:0000256" key="1">
    <source>
        <dbReference type="ARBA" id="ARBA00004448"/>
    </source>
</evidence>
<keyword evidence="5" id="KW-0677">Repeat</keyword>
<evidence type="ECO:0000256" key="6">
    <source>
        <dbReference type="ARBA" id="ARBA00022792"/>
    </source>
</evidence>
<dbReference type="AlphaFoldDB" id="A0AAX6HMQ1"/>
<dbReference type="InterPro" id="IPR023395">
    <property type="entry name" value="MCP_dom_sf"/>
</dbReference>
<dbReference type="InterPro" id="IPR044677">
    <property type="entry name" value="SLC25A3/Pic2/Mir1-like"/>
</dbReference>
<comment type="subcellular location">
    <subcellularLocation>
        <location evidence="1">Mitochondrion inner membrane</location>
        <topology evidence="1">Multi-pass membrane protein</topology>
    </subcellularLocation>
</comment>
<evidence type="ECO:0000256" key="4">
    <source>
        <dbReference type="ARBA" id="ARBA00022692"/>
    </source>
</evidence>
<keyword evidence="7" id="KW-1133">Transmembrane helix</keyword>
<dbReference type="InterPro" id="IPR018108">
    <property type="entry name" value="MCP_transmembrane"/>
</dbReference>
<evidence type="ECO:0000313" key="10">
    <source>
        <dbReference type="EMBL" id="KAJ6841857.1"/>
    </source>
</evidence>
<organism evidence="10 11">
    <name type="scientific">Iris pallida</name>
    <name type="common">Sweet iris</name>
    <dbReference type="NCBI Taxonomy" id="29817"/>
    <lineage>
        <taxon>Eukaryota</taxon>
        <taxon>Viridiplantae</taxon>
        <taxon>Streptophyta</taxon>
        <taxon>Embryophyta</taxon>
        <taxon>Tracheophyta</taxon>
        <taxon>Spermatophyta</taxon>
        <taxon>Magnoliopsida</taxon>
        <taxon>Liliopsida</taxon>
        <taxon>Asparagales</taxon>
        <taxon>Iridaceae</taxon>
        <taxon>Iridoideae</taxon>
        <taxon>Irideae</taxon>
        <taxon>Iris</taxon>
    </lineage>
</organism>
<proteinExistence type="inferred from homology"/>
<keyword evidence="8" id="KW-0496">Mitochondrion</keyword>
<dbReference type="EMBL" id="JANAVB010008223">
    <property type="protein sequence ID" value="KAJ6841857.1"/>
    <property type="molecule type" value="Genomic_DNA"/>
</dbReference>
<keyword evidence="4" id="KW-0812">Transmembrane</keyword>
<dbReference type="GO" id="GO:1990547">
    <property type="term" value="P:mitochondrial phosphate ion transmembrane transport"/>
    <property type="evidence" value="ECO:0007669"/>
    <property type="project" value="InterPro"/>
</dbReference>
<name>A0AAX6HMQ1_IRIPA</name>
<accession>A0AAX6HMQ1</accession>
<evidence type="ECO:0000256" key="3">
    <source>
        <dbReference type="ARBA" id="ARBA00022448"/>
    </source>
</evidence>
<protein>
    <submittedName>
        <fullName evidence="10">Mitochondrial phosphate carrier protein 3, mitochondrial-like isoform X6</fullName>
    </submittedName>
</protein>
<dbReference type="Pfam" id="PF00153">
    <property type="entry name" value="Mito_carr"/>
    <property type="match status" value="1"/>
</dbReference>
<evidence type="ECO:0000256" key="8">
    <source>
        <dbReference type="ARBA" id="ARBA00023128"/>
    </source>
</evidence>
<evidence type="ECO:0000256" key="9">
    <source>
        <dbReference type="ARBA" id="ARBA00023136"/>
    </source>
</evidence>
<gene>
    <name evidence="10" type="ORF">M6B38_304625</name>
</gene>
<keyword evidence="6" id="KW-0999">Mitochondrion inner membrane</keyword>
<reference evidence="10" key="2">
    <citation type="submission" date="2023-04" db="EMBL/GenBank/DDBJ databases">
        <authorList>
            <person name="Bruccoleri R.E."/>
            <person name="Oakeley E.J."/>
            <person name="Faust A.-M."/>
            <person name="Dessus-Babus S."/>
            <person name="Altorfer M."/>
            <person name="Burckhardt D."/>
            <person name="Oertli M."/>
            <person name="Naumann U."/>
            <person name="Petersen F."/>
            <person name="Wong J."/>
        </authorList>
    </citation>
    <scope>NUCLEOTIDE SEQUENCE</scope>
    <source>
        <strain evidence="10">GSM-AAB239-AS_SAM_17_03QT</strain>
        <tissue evidence="10">Leaf</tissue>
    </source>
</reference>
<dbReference type="GO" id="GO:0005315">
    <property type="term" value="F:phosphate transmembrane transporter activity"/>
    <property type="evidence" value="ECO:0007669"/>
    <property type="project" value="InterPro"/>
</dbReference>
<keyword evidence="11" id="KW-1185">Reference proteome</keyword>
<keyword evidence="3" id="KW-0813">Transport</keyword>
<evidence type="ECO:0000313" key="11">
    <source>
        <dbReference type="Proteomes" id="UP001140949"/>
    </source>
</evidence>
<comment type="caution">
    <text evidence="10">The sequence shown here is derived from an EMBL/GenBank/DDBJ whole genome shotgun (WGS) entry which is preliminary data.</text>
</comment>
<dbReference type="PANTHER" id="PTHR45671:SF10">
    <property type="entry name" value="SOLUTE CARRIER FAMILY 25 MEMBER 3"/>
    <property type="match status" value="1"/>
</dbReference>
<evidence type="ECO:0000256" key="5">
    <source>
        <dbReference type="ARBA" id="ARBA00022737"/>
    </source>
</evidence>
<evidence type="ECO:0000256" key="7">
    <source>
        <dbReference type="ARBA" id="ARBA00022989"/>
    </source>
</evidence>
<keyword evidence="9" id="KW-0472">Membrane</keyword>
<dbReference type="PANTHER" id="PTHR45671">
    <property type="entry name" value="SOLUTE CARRIER FAMILY 25 (MITOCHONDRIAL CARRIER PHOSPHATE CARRIER), MEMBER 3, LIKE-RELATED-RELATED"/>
    <property type="match status" value="1"/>
</dbReference>
<evidence type="ECO:0000256" key="2">
    <source>
        <dbReference type="ARBA" id="ARBA00006375"/>
    </source>
</evidence>
<sequence length="104" mass="11109">MDLSEKSREYLLLPGFLYSSSTTRTLVLDLMLRGRTPCSCSVSNGGSKKALAAEADEKTIEMHSPLYYAACTAGGIASCGLTHAAVTPLDVVKCNMQVCFCSFC</sequence>
<dbReference type="GO" id="GO:0005743">
    <property type="term" value="C:mitochondrial inner membrane"/>
    <property type="evidence" value="ECO:0007669"/>
    <property type="project" value="UniProtKB-SubCell"/>
</dbReference>